<gene>
    <name evidence="10" type="ORF">FGL89_03550</name>
</gene>
<keyword evidence="7" id="KW-0275">Fatty acid biosynthesis</keyword>
<dbReference type="InterPro" id="IPR045023">
    <property type="entry name" value="FATA/B"/>
</dbReference>
<keyword evidence="5" id="KW-0809">Transit peptide</keyword>
<dbReference type="InterPro" id="IPR049427">
    <property type="entry name" value="Acyl-ACP_TE_C"/>
</dbReference>
<name>A0AAE6M378_LEUCA</name>
<evidence type="ECO:0000256" key="6">
    <source>
        <dbReference type="ARBA" id="ARBA00023098"/>
    </source>
</evidence>
<dbReference type="CDD" id="cd00586">
    <property type="entry name" value="4HBT"/>
    <property type="match status" value="1"/>
</dbReference>
<evidence type="ECO:0000259" key="8">
    <source>
        <dbReference type="Pfam" id="PF01643"/>
    </source>
</evidence>
<dbReference type="AlphaFoldDB" id="A0AAE6M378"/>
<dbReference type="InterPro" id="IPR002864">
    <property type="entry name" value="Acyl-ACP_thioesterase_NHD"/>
</dbReference>
<evidence type="ECO:0000256" key="7">
    <source>
        <dbReference type="ARBA" id="ARBA00023160"/>
    </source>
</evidence>
<feature type="domain" description="Acyl-ACP thioesterase-like C-terminal" evidence="9">
    <location>
        <begin position="151"/>
        <end position="241"/>
    </location>
</feature>
<keyword evidence="6" id="KW-0443">Lipid metabolism</keyword>
<evidence type="ECO:0000313" key="10">
    <source>
        <dbReference type="EMBL" id="QEA33288.1"/>
    </source>
</evidence>
<evidence type="ECO:0000313" key="11">
    <source>
        <dbReference type="Proteomes" id="UP000321332"/>
    </source>
</evidence>
<proteinExistence type="inferred from homology"/>
<evidence type="ECO:0000259" key="9">
    <source>
        <dbReference type="Pfam" id="PF20791"/>
    </source>
</evidence>
<keyword evidence="4" id="KW-0276">Fatty acid metabolism</keyword>
<dbReference type="GO" id="GO:0016297">
    <property type="term" value="F:fatty acyl-[ACP] hydrolase activity"/>
    <property type="evidence" value="ECO:0007669"/>
    <property type="project" value="InterPro"/>
</dbReference>
<dbReference type="PANTHER" id="PTHR31727:SF6">
    <property type="entry name" value="OLEOYL-ACYL CARRIER PROTEIN THIOESTERASE 1, CHLOROPLASTIC"/>
    <property type="match status" value="1"/>
</dbReference>
<dbReference type="Pfam" id="PF20791">
    <property type="entry name" value="Acyl-ACP_TE_C"/>
    <property type="match status" value="1"/>
</dbReference>
<reference evidence="10 11" key="1">
    <citation type="submission" date="2019-06" db="EMBL/GenBank/DDBJ databases">
        <title>Genome analyses of bacteria isolated from kimchi.</title>
        <authorList>
            <person name="Lee S."/>
            <person name="Ahn S."/>
            <person name="Roh S."/>
        </authorList>
    </citation>
    <scope>NUCLEOTIDE SEQUENCE [LARGE SCALE GENOMIC DNA]</scope>
    <source>
        <strain evidence="10 11">CBA3620</strain>
    </source>
</reference>
<dbReference type="RefSeq" id="WP_014973769.1">
    <property type="nucleotide sequence ID" value="NZ_BPKR01000007.1"/>
</dbReference>
<keyword evidence="2" id="KW-0444">Lipid biosynthesis</keyword>
<dbReference type="InterPro" id="IPR029069">
    <property type="entry name" value="HotDog_dom_sf"/>
</dbReference>
<evidence type="ECO:0000256" key="5">
    <source>
        <dbReference type="ARBA" id="ARBA00022946"/>
    </source>
</evidence>
<dbReference type="PANTHER" id="PTHR31727">
    <property type="entry name" value="OLEOYL-ACYL CARRIER PROTEIN THIOESTERASE 1, CHLOROPLASTIC"/>
    <property type="match status" value="1"/>
</dbReference>
<feature type="domain" description="Acyl-ACP thioesterase N-terminal hotdog" evidence="8">
    <location>
        <begin position="3"/>
        <end position="130"/>
    </location>
</feature>
<evidence type="ECO:0000256" key="2">
    <source>
        <dbReference type="ARBA" id="ARBA00022516"/>
    </source>
</evidence>
<accession>A0AAE6M378</accession>
<evidence type="ECO:0000256" key="4">
    <source>
        <dbReference type="ARBA" id="ARBA00022832"/>
    </source>
</evidence>
<dbReference type="OMA" id="YNKYFCY"/>
<protein>
    <submittedName>
        <fullName evidence="10">Acyl-ACP thioesterase</fullName>
    </submittedName>
</protein>
<organism evidence="10 11">
    <name type="scientific">Leuconostoc carnosum</name>
    <dbReference type="NCBI Taxonomy" id="1252"/>
    <lineage>
        <taxon>Bacteria</taxon>
        <taxon>Bacillati</taxon>
        <taxon>Bacillota</taxon>
        <taxon>Bacilli</taxon>
        <taxon>Lactobacillales</taxon>
        <taxon>Lactobacillaceae</taxon>
        <taxon>Leuconostoc</taxon>
    </lineage>
</organism>
<keyword evidence="3" id="KW-0378">Hydrolase</keyword>
<evidence type="ECO:0000256" key="1">
    <source>
        <dbReference type="ARBA" id="ARBA00006500"/>
    </source>
</evidence>
<dbReference type="GeneID" id="61186806"/>
<dbReference type="Pfam" id="PF01643">
    <property type="entry name" value="Acyl-ACP_TE"/>
    <property type="match status" value="1"/>
</dbReference>
<dbReference type="EMBL" id="CP042374">
    <property type="protein sequence ID" value="QEA33288.1"/>
    <property type="molecule type" value="Genomic_DNA"/>
</dbReference>
<sequence length="246" mass="29020">MQTYEIQRQVEYYEADTTGKLSLPMILNWAVLASKNQSDDLGVGQDFHLERGLGWVILQYEVNILRRPKINENIKIQTCAAKYNPFFVRRPFLFLDKNDQEIIRVDSIWAMIDIENRKMARLPQDIIEKYQAEKVKKIPRIPNPAQIGHDEPFEENDYHVRFLDIDANKHVNNSKYFEWMQDVIAPDYLLTHEMTYINLKFENEVRLGHNIKSQVNLGDNYSKHRIMVGDVVSAEAEFEWRDNTAT</sequence>
<evidence type="ECO:0000256" key="3">
    <source>
        <dbReference type="ARBA" id="ARBA00022801"/>
    </source>
</evidence>
<dbReference type="Gene3D" id="3.10.129.10">
    <property type="entry name" value="Hotdog Thioesterase"/>
    <property type="match status" value="1"/>
</dbReference>
<dbReference type="GO" id="GO:0000036">
    <property type="term" value="F:acyl carrier activity"/>
    <property type="evidence" value="ECO:0007669"/>
    <property type="project" value="TreeGrafter"/>
</dbReference>
<comment type="similarity">
    <text evidence="1">Belongs to the acyl-ACP thioesterase family.</text>
</comment>
<dbReference type="SUPFAM" id="SSF54637">
    <property type="entry name" value="Thioesterase/thiol ester dehydrase-isomerase"/>
    <property type="match status" value="2"/>
</dbReference>
<dbReference type="Proteomes" id="UP000321332">
    <property type="component" value="Chromosome"/>
</dbReference>